<dbReference type="Proteomes" id="UP001500067">
    <property type="component" value="Unassembled WGS sequence"/>
</dbReference>
<dbReference type="EMBL" id="BAABFA010000024">
    <property type="protein sequence ID" value="GAA4470428.1"/>
    <property type="molecule type" value="Genomic_DNA"/>
</dbReference>
<dbReference type="PROSITE" id="PS51257">
    <property type="entry name" value="PROKAR_LIPOPROTEIN"/>
    <property type="match status" value="1"/>
</dbReference>
<evidence type="ECO:0000313" key="2">
    <source>
        <dbReference type="EMBL" id="GAA4470428.1"/>
    </source>
</evidence>
<organism evidence="2 3">
    <name type="scientific">Nemorincola caseinilytica</name>
    <dbReference type="NCBI Taxonomy" id="2054315"/>
    <lineage>
        <taxon>Bacteria</taxon>
        <taxon>Pseudomonadati</taxon>
        <taxon>Bacteroidota</taxon>
        <taxon>Chitinophagia</taxon>
        <taxon>Chitinophagales</taxon>
        <taxon>Chitinophagaceae</taxon>
        <taxon>Nemorincola</taxon>
    </lineage>
</organism>
<proteinExistence type="predicted"/>
<name>A0ABP8NT53_9BACT</name>
<gene>
    <name evidence="2" type="ORF">GCM10023093_31700</name>
</gene>
<keyword evidence="3" id="KW-1185">Reference proteome</keyword>
<keyword evidence="1" id="KW-0732">Signal</keyword>
<evidence type="ECO:0000256" key="1">
    <source>
        <dbReference type="SAM" id="SignalP"/>
    </source>
</evidence>
<evidence type="ECO:0008006" key="4">
    <source>
        <dbReference type="Google" id="ProtNLM"/>
    </source>
</evidence>
<sequence length="167" mass="18081">MIKKNVPVMSIALAATITALVSCSKNKYKNTDQLASLGKATVSGKAYARTVDTSGAAVIQYAPSGTVIKAWIDGRDLVIGDSTGLLFGKRYFTGTVDGSGKYSISIDVSKYRSGLVHIAPVTFEHDVIIKSGKTVKTERRKFKCDEFPYKSMKDGDSDTTAMVYYVN</sequence>
<feature type="signal peptide" evidence="1">
    <location>
        <begin position="1"/>
        <end position="19"/>
    </location>
</feature>
<protein>
    <recommendedName>
        <fullName evidence="4">Lipoprotein</fullName>
    </recommendedName>
</protein>
<evidence type="ECO:0000313" key="3">
    <source>
        <dbReference type="Proteomes" id="UP001500067"/>
    </source>
</evidence>
<reference evidence="3" key="1">
    <citation type="journal article" date="2019" name="Int. J. Syst. Evol. Microbiol.">
        <title>The Global Catalogue of Microorganisms (GCM) 10K type strain sequencing project: providing services to taxonomists for standard genome sequencing and annotation.</title>
        <authorList>
            <consortium name="The Broad Institute Genomics Platform"/>
            <consortium name="The Broad Institute Genome Sequencing Center for Infectious Disease"/>
            <person name="Wu L."/>
            <person name="Ma J."/>
        </authorList>
    </citation>
    <scope>NUCLEOTIDE SEQUENCE [LARGE SCALE GENOMIC DNA]</scope>
    <source>
        <strain evidence="3">JCM 32105</strain>
    </source>
</reference>
<comment type="caution">
    <text evidence="2">The sequence shown here is derived from an EMBL/GenBank/DDBJ whole genome shotgun (WGS) entry which is preliminary data.</text>
</comment>
<feature type="chain" id="PRO_5046571204" description="Lipoprotein" evidence="1">
    <location>
        <begin position="20"/>
        <end position="167"/>
    </location>
</feature>
<dbReference type="RefSeq" id="WP_345085533.1">
    <property type="nucleotide sequence ID" value="NZ_BAABFA010000024.1"/>
</dbReference>
<accession>A0ABP8NT53</accession>